<dbReference type="AlphaFoldDB" id="A0A4Y2H1L2"/>
<dbReference type="OrthoDB" id="415822at2759"/>
<dbReference type="Proteomes" id="UP000499080">
    <property type="component" value="Unassembled WGS sequence"/>
</dbReference>
<evidence type="ECO:0008006" key="3">
    <source>
        <dbReference type="Google" id="ProtNLM"/>
    </source>
</evidence>
<evidence type="ECO:0000313" key="1">
    <source>
        <dbReference type="EMBL" id="GBM59563.1"/>
    </source>
</evidence>
<dbReference type="EMBL" id="BGPR01001688">
    <property type="protein sequence ID" value="GBM59563.1"/>
    <property type="molecule type" value="Genomic_DNA"/>
</dbReference>
<organism evidence="1 2">
    <name type="scientific">Araneus ventricosus</name>
    <name type="common">Orbweaver spider</name>
    <name type="synonym">Epeira ventricosa</name>
    <dbReference type="NCBI Taxonomy" id="182803"/>
    <lineage>
        <taxon>Eukaryota</taxon>
        <taxon>Metazoa</taxon>
        <taxon>Ecdysozoa</taxon>
        <taxon>Arthropoda</taxon>
        <taxon>Chelicerata</taxon>
        <taxon>Arachnida</taxon>
        <taxon>Araneae</taxon>
        <taxon>Araneomorphae</taxon>
        <taxon>Entelegynae</taxon>
        <taxon>Araneoidea</taxon>
        <taxon>Araneidae</taxon>
        <taxon>Araneus</taxon>
    </lineage>
</organism>
<sequence>MERCLIDFYINQLLASHGAFPFHQGRLFGKNIGCYCNLDEGTVSHYLYGCPIYSNIRKSFFPENSAILDILELVKNCKANVGLKIIIQDLVLKSLEN</sequence>
<accession>A0A4Y2H1L2</accession>
<keyword evidence="2" id="KW-1185">Reference proteome</keyword>
<proteinExistence type="predicted"/>
<reference evidence="1 2" key="1">
    <citation type="journal article" date="2019" name="Sci. Rep.">
        <title>Orb-weaving spider Araneus ventricosus genome elucidates the spidroin gene catalogue.</title>
        <authorList>
            <person name="Kono N."/>
            <person name="Nakamura H."/>
            <person name="Ohtoshi R."/>
            <person name="Moran D.A.P."/>
            <person name="Shinohara A."/>
            <person name="Yoshida Y."/>
            <person name="Fujiwara M."/>
            <person name="Mori M."/>
            <person name="Tomita M."/>
            <person name="Arakawa K."/>
        </authorList>
    </citation>
    <scope>NUCLEOTIDE SEQUENCE [LARGE SCALE GENOMIC DNA]</scope>
</reference>
<evidence type="ECO:0000313" key="2">
    <source>
        <dbReference type="Proteomes" id="UP000499080"/>
    </source>
</evidence>
<comment type="caution">
    <text evidence="1">The sequence shown here is derived from an EMBL/GenBank/DDBJ whole genome shotgun (WGS) entry which is preliminary data.</text>
</comment>
<gene>
    <name evidence="1" type="ORF">AVEN_268742_1</name>
</gene>
<name>A0A4Y2H1L2_ARAVE</name>
<protein>
    <recommendedName>
        <fullName evidence="3">Reverse transcriptase zinc-binding domain-containing protein</fullName>
    </recommendedName>
</protein>